<proteinExistence type="predicted"/>
<evidence type="ECO:0000256" key="1">
    <source>
        <dbReference type="SAM" id="MobiDB-lite"/>
    </source>
</evidence>
<keyword evidence="2" id="KW-0812">Transmembrane</keyword>
<evidence type="ECO:0000313" key="3">
    <source>
        <dbReference type="EMBL" id="AAU18651.1"/>
    </source>
</evidence>
<evidence type="ECO:0000256" key="2">
    <source>
        <dbReference type="SAM" id="Phobius"/>
    </source>
</evidence>
<keyword evidence="2" id="KW-0472">Membrane</keyword>
<gene>
    <name evidence="3" type="ordered locus">BCE33L1602</name>
</gene>
<dbReference type="Proteomes" id="UP000002612">
    <property type="component" value="Chromosome"/>
</dbReference>
<dbReference type="KEGG" id="bcz:BCE33L1602"/>
<evidence type="ECO:0000313" key="4">
    <source>
        <dbReference type="Proteomes" id="UP000002612"/>
    </source>
</evidence>
<keyword evidence="2" id="KW-1133">Transmembrane helix</keyword>
<feature type="transmembrane region" description="Helical" evidence="2">
    <location>
        <begin position="39"/>
        <end position="57"/>
    </location>
</feature>
<feature type="region of interest" description="Disordered" evidence="1">
    <location>
        <begin position="250"/>
        <end position="302"/>
    </location>
</feature>
<protein>
    <recommendedName>
        <fullName evidence="5">Exosporium protein E</fullName>
    </recommendedName>
</protein>
<organism evidence="3 4">
    <name type="scientific">Bacillus cereus (strain ZK / E33L)</name>
    <dbReference type="NCBI Taxonomy" id="288681"/>
    <lineage>
        <taxon>Bacteria</taxon>
        <taxon>Bacillati</taxon>
        <taxon>Bacillota</taxon>
        <taxon>Bacilli</taxon>
        <taxon>Bacillales</taxon>
        <taxon>Bacillaceae</taxon>
        <taxon>Bacillus</taxon>
        <taxon>Bacillus cereus group</taxon>
    </lineage>
</organism>
<feature type="transmembrane region" description="Helical" evidence="2">
    <location>
        <begin position="69"/>
        <end position="94"/>
    </location>
</feature>
<reference evidence="4" key="1">
    <citation type="journal article" date="2006" name="J. Bacteriol.">
        <title>Pathogenomic sequence analysis of Bacillus cereus and Bacillus thuringiensis isolates closely related to Bacillus anthracis.</title>
        <authorList>
            <person name="Han C.S."/>
            <person name="Xie G."/>
            <person name="Challacombe J.F."/>
            <person name="Altherr M.R."/>
            <person name="Bhotika S.S."/>
            <person name="Brown N."/>
            <person name="Bruce D."/>
            <person name="Campbell C.S."/>
            <person name="Campbell M.L."/>
            <person name="Chen J."/>
            <person name="Chertkov O."/>
            <person name="Cleland C."/>
            <person name="Dimitrijevic M."/>
            <person name="Doggett N.A."/>
            <person name="Fawcett J.J."/>
            <person name="Glavina T."/>
            <person name="Goodwin L.A."/>
            <person name="Green L.D."/>
            <person name="Hill K.K."/>
            <person name="Hitchcock P."/>
            <person name="Jackson P.J."/>
            <person name="Keim P."/>
            <person name="Kewalramani A.R."/>
            <person name="Longmire J."/>
            <person name="Lucas S."/>
            <person name="Malfatti S."/>
            <person name="McMurry K."/>
            <person name="Meincke L.J."/>
            <person name="Misra M."/>
            <person name="Moseman B.L."/>
            <person name="Mundt M."/>
            <person name="Munk A.C."/>
            <person name="Okinaka R.T."/>
            <person name="Parson-Quintana B."/>
            <person name="Reilly L.P."/>
            <person name="Richardson P."/>
            <person name="Robinson D.L."/>
            <person name="Rubin E."/>
            <person name="Saunders E."/>
            <person name="Tapia R."/>
            <person name="Tesmer J.G."/>
            <person name="Thayer N."/>
            <person name="Thompson L.S."/>
            <person name="Tice H."/>
            <person name="Ticknor L.O."/>
            <person name="Wills P.L."/>
            <person name="Brettin T.S."/>
            <person name="Gilna P."/>
        </authorList>
    </citation>
    <scope>NUCLEOTIDE SEQUENCE [LARGE SCALE GENOMIC DNA]</scope>
    <source>
        <strain evidence="4">ZK / E33L</strain>
    </source>
</reference>
<name>Q63D21_BACCZ</name>
<dbReference type="PROSITE" id="PS51257">
    <property type="entry name" value="PROKAR_LIPOPROTEIN"/>
    <property type="match status" value="1"/>
</dbReference>
<dbReference type="PATRIC" id="fig|288681.22.peg.3943"/>
<sequence>MRTWRVGTFSMGLSIIALGCFLLFSVIKGTEVLDSLTAWWPVLLIILGAEILLYLLFSKKEQSFIKYDIFSIFFIGVLGSVGIAFYCLLSTGLLEEVRHSINTTRQTSNIPGGQLDIPESIKKIVVDAGHHPLTIEGNDTNQIHLLGTYEMTTKANEKLNLKQEDFLSVQTAGETMYVTLKSLPVQHKFFNSTPKVTRTLVLPQNKSVEIRASNNELSLYPGQLQNNWFVQESSRVSVHLAKESDVSLTAVTNQKETHGNTPWEQVEDVTKKEDNTSEDNTSEENPEFNGQEHWYKNSIKTGNGTHKLNIEKAYNLNMSVIEK</sequence>
<dbReference type="EMBL" id="CP000001">
    <property type="protein sequence ID" value="AAU18651.1"/>
    <property type="molecule type" value="Genomic_DNA"/>
</dbReference>
<accession>Q63D21</accession>
<dbReference type="AlphaFoldDB" id="Q63D21"/>
<feature type="compositionally biased region" description="Polar residues" evidence="1">
    <location>
        <begin position="250"/>
        <end position="263"/>
    </location>
</feature>
<evidence type="ECO:0008006" key="5">
    <source>
        <dbReference type="Google" id="ProtNLM"/>
    </source>
</evidence>
<dbReference type="RefSeq" id="WP_001261388.1">
    <property type="nucleotide sequence ID" value="NC_006274.1"/>
</dbReference>
<feature type="compositionally biased region" description="Acidic residues" evidence="1">
    <location>
        <begin position="276"/>
        <end position="286"/>
    </location>
</feature>